<dbReference type="EMBL" id="HG001881">
    <property type="protein sequence ID" value="CDF37853.1"/>
    <property type="molecule type" value="Genomic_DNA"/>
</dbReference>
<dbReference type="GeneID" id="17325445"/>
<accession>R7QJB3</accession>
<evidence type="ECO:0000313" key="2">
    <source>
        <dbReference type="EMBL" id="CDF37853.1"/>
    </source>
</evidence>
<dbReference type="Gramene" id="CDF37853">
    <property type="protein sequence ID" value="CDF37853"/>
    <property type="gene ID" value="CHC_T00006006001"/>
</dbReference>
<evidence type="ECO:0000313" key="3">
    <source>
        <dbReference type="Proteomes" id="UP000012073"/>
    </source>
</evidence>
<dbReference type="AlphaFoldDB" id="R7QJB3"/>
<protein>
    <submittedName>
        <fullName evidence="2">Uncharacterized protein</fullName>
    </submittedName>
</protein>
<dbReference type="KEGG" id="ccp:CHC_T00006006001"/>
<gene>
    <name evidence="2" type="ORF">CHC_T00006006001</name>
</gene>
<dbReference type="RefSeq" id="XP_005717724.1">
    <property type="nucleotide sequence ID" value="XM_005717667.1"/>
</dbReference>
<feature type="region of interest" description="Disordered" evidence="1">
    <location>
        <begin position="1"/>
        <end position="32"/>
    </location>
</feature>
<organism evidence="2 3">
    <name type="scientific">Chondrus crispus</name>
    <name type="common">Carrageen Irish moss</name>
    <name type="synonym">Polymorpha crispa</name>
    <dbReference type="NCBI Taxonomy" id="2769"/>
    <lineage>
        <taxon>Eukaryota</taxon>
        <taxon>Rhodophyta</taxon>
        <taxon>Florideophyceae</taxon>
        <taxon>Rhodymeniophycidae</taxon>
        <taxon>Gigartinales</taxon>
        <taxon>Gigartinaceae</taxon>
        <taxon>Chondrus</taxon>
    </lineage>
</organism>
<dbReference type="Proteomes" id="UP000012073">
    <property type="component" value="Unassembled WGS sequence"/>
</dbReference>
<evidence type="ECO:0000256" key="1">
    <source>
        <dbReference type="SAM" id="MobiDB-lite"/>
    </source>
</evidence>
<keyword evidence="3" id="KW-1185">Reference proteome</keyword>
<name>R7QJB3_CHOCR</name>
<reference evidence="3" key="1">
    <citation type="journal article" date="2013" name="Proc. Natl. Acad. Sci. U.S.A.">
        <title>Genome structure and metabolic features in the red seaweed Chondrus crispus shed light on evolution of the Archaeplastida.</title>
        <authorList>
            <person name="Collen J."/>
            <person name="Porcel B."/>
            <person name="Carre W."/>
            <person name="Ball S.G."/>
            <person name="Chaparro C."/>
            <person name="Tonon T."/>
            <person name="Barbeyron T."/>
            <person name="Michel G."/>
            <person name="Noel B."/>
            <person name="Valentin K."/>
            <person name="Elias M."/>
            <person name="Artiguenave F."/>
            <person name="Arun A."/>
            <person name="Aury J.M."/>
            <person name="Barbosa-Neto J.F."/>
            <person name="Bothwell J.H."/>
            <person name="Bouget F.Y."/>
            <person name="Brillet L."/>
            <person name="Cabello-Hurtado F."/>
            <person name="Capella-Gutierrez S."/>
            <person name="Charrier B."/>
            <person name="Cladiere L."/>
            <person name="Cock J.M."/>
            <person name="Coelho S.M."/>
            <person name="Colleoni C."/>
            <person name="Czjzek M."/>
            <person name="Da Silva C."/>
            <person name="Delage L."/>
            <person name="Denoeud F."/>
            <person name="Deschamps P."/>
            <person name="Dittami S.M."/>
            <person name="Gabaldon T."/>
            <person name="Gachon C.M."/>
            <person name="Groisillier A."/>
            <person name="Herve C."/>
            <person name="Jabbari K."/>
            <person name="Katinka M."/>
            <person name="Kloareg B."/>
            <person name="Kowalczyk N."/>
            <person name="Labadie K."/>
            <person name="Leblanc C."/>
            <person name="Lopez P.J."/>
            <person name="McLachlan D.H."/>
            <person name="Meslet-Cladiere L."/>
            <person name="Moustafa A."/>
            <person name="Nehr Z."/>
            <person name="Nyvall Collen P."/>
            <person name="Panaud O."/>
            <person name="Partensky F."/>
            <person name="Poulain J."/>
            <person name="Rensing S.A."/>
            <person name="Rousvoal S."/>
            <person name="Samson G."/>
            <person name="Symeonidi A."/>
            <person name="Weissenbach J."/>
            <person name="Zambounis A."/>
            <person name="Wincker P."/>
            <person name="Boyen C."/>
        </authorList>
    </citation>
    <scope>NUCLEOTIDE SEQUENCE [LARGE SCALE GENOMIC DNA]</scope>
    <source>
        <strain evidence="3">cv. Stackhouse</strain>
    </source>
</reference>
<proteinExistence type="predicted"/>
<feature type="compositionally biased region" description="Basic and acidic residues" evidence="1">
    <location>
        <begin position="20"/>
        <end position="32"/>
    </location>
</feature>
<sequence length="97" mass="10495">MSRAGSFARLRAGGGAPKVEATRRDNVRTAGHDVDGQVEMMLSQGCRKGFSGDLWLMRNEIELGDKSHYLFVKGDKEPRGLCTSINALVSVGVGQNE</sequence>